<feature type="chain" id="PRO_5002481961" evidence="1">
    <location>
        <begin position="18"/>
        <end position="104"/>
    </location>
</feature>
<name>A0A0F4YKK8_RASE3</name>
<proteinExistence type="predicted"/>
<dbReference type="OrthoDB" id="4226558at2759"/>
<dbReference type="PANTHER" id="PTHR33481:SF1">
    <property type="entry name" value="ENDONUCLEASE_EXONUCLEASE_PHOSPHATASE DOMAIN-CONTAINING PROTEIN-RELATED"/>
    <property type="match status" value="1"/>
</dbReference>
<sequence length="104" mass="11679">ALWLLWSWDSPWIVALARQCFRLGVHPQAWKVVKGILLQKPNKPDYTLVKAYRVISLLNCLGKVIEKIAAEAISDYCETTGVLHPSQIGSHRHWSATDAVACLI</sequence>
<keyword evidence="2" id="KW-0808">Transferase</keyword>
<dbReference type="Proteomes" id="UP000053958">
    <property type="component" value="Unassembled WGS sequence"/>
</dbReference>
<feature type="non-terminal residue" evidence="2">
    <location>
        <position position="1"/>
    </location>
</feature>
<keyword evidence="2" id="KW-0548">Nucleotidyltransferase</keyword>
<reference evidence="2 3" key="1">
    <citation type="submission" date="2015-04" db="EMBL/GenBank/DDBJ databases">
        <authorList>
            <person name="Heijne W.H."/>
            <person name="Fedorova N.D."/>
            <person name="Nierman W.C."/>
            <person name="Vollebregt A.W."/>
            <person name="Zhao Z."/>
            <person name="Wu L."/>
            <person name="Kumar M."/>
            <person name="Stam H."/>
            <person name="van den Berg M.A."/>
            <person name="Pel H.J."/>
        </authorList>
    </citation>
    <scope>NUCLEOTIDE SEQUENCE [LARGE SCALE GENOMIC DNA]</scope>
    <source>
        <strain evidence="2 3">CBS 393.64</strain>
    </source>
</reference>
<organism evidence="2 3">
    <name type="scientific">Rasamsonia emersonii (strain ATCC 16479 / CBS 393.64 / IMI 116815)</name>
    <dbReference type="NCBI Taxonomy" id="1408163"/>
    <lineage>
        <taxon>Eukaryota</taxon>
        <taxon>Fungi</taxon>
        <taxon>Dikarya</taxon>
        <taxon>Ascomycota</taxon>
        <taxon>Pezizomycotina</taxon>
        <taxon>Eurotiomycetes</taxon>
        <taxon>Eurotiomycetidae</taxon>
        <taxon>Eurotiales</taxon>
        <taxon>Trichocomaceae</taxon>
        <taxon>Rasamsonia</taxon>
    </lineage>
</organism>
<keyword evidence="3" id="KW-1185">Reference proteome</keyword>
<dbReference type="RefSeq" id="XP_013325444.1">
    <property type="nucleotide sequence ID" value="XM_013469990.1"/>
</dbReference>
<evidence type="ECO:0000313" key="2">
    <source>
        <dbReference type="EMBL" id="KKA18832.1"/>
    </source>
</evidence>
<dbReference type="PANTHER" id="PTHR33481">
    <property type="entry name" value="REVERSE TRANSCRIPTASE"/>
    <property type="match status" value="1"/>
</dbReference>
<gene>
    <name evidence="2" type="ORF">T310_7210</name>
</gene>
<feature type="signal peptide" evidence="1">
    <location>
        <begin position="1"/>
        <end position="17"/>
    </location>
</feature>
<keyword evidence="2" id="KW-0695">RNA-directed DNA polymerase</keyword>
<dbReference type="STRING" id="1408163.A0A0F4YKK8"/>
<dbReference type="GeneID" id="25319486"/>
<protein>
    <submittedName>
        <fullName evidence="2">RNA-directed DNA polymerase</fullName>
    </submittedName>
</protein>
<evidence type="ECO:0000313" key="3">
    <source>
        <dbReference type="Proteomes" id="UP000053958"/>
    </source>
</evidence>
<evidence type="ECO:0000256" key="1">
    <source>
        <dbReference type="SAM" id="SignalP"/>
    </source>
</evidence>
<dbReference type="AlphaFoldDB" id="A0A0F4YKK8"/>
<keyword evidence="1" id="KW-0732">Signal</keyword>
<dbReference type="EMBL" id="LASV01000414">
    <property type="protein sequence ID" value="KKA18832.1"/>
    <property type="molecule type" value="Genomic_DNA"/>
</dbReference>
<comment type="caution">
    <text evidence="2">The sequence shown here is derived from an EMBL/GenBank/DDBJ whole genome shotgun (WGS) entry which is preliminary data.</text>
</comment>
<accession>A0A0F4YKK8</accession>
<dbReference type="GO" id="GO:0003964">
    <property type="term" value="F:RNA-directed DNA polymerase activity"/>
    <property type="evidence" value="ECO:0007669"/>
    <property type="project" value="UniProtKB-KW"/>
</dbReference>